<feature type="domain" description="Amidase" evidence="1">
    <location>
        <begin position="45"/>
        <end position="450"/>
    </location>
</feature>
<proteinExistence type="predicted"/>
<organism evidence="2 3">
    <name type="scientific">Podospora didyma</name>
    <dbReference type="NCBI Taxonomy" id="330526"/>
    <lineage>
        <taxon>Eukaryota</taxon>
        <taxon>Fungi</taxon>
        <taxon>Dikarya</taxon>
        <taxon>Ascomycota</taxon>
        <taxon>Pezizomycotina</taxon>
        <taxon>Sordariomycetes</taxon>
        <taxon>Sordariomycetidae</taxon>
        <taxon>Sordariales</taxon>
        <taxon>Podosporaceae</taxon>
        <taxon>Podospora</taxon>
    </lineage>
</organism>
<accession>A0AAE0NX93</accession>
<dbReference type="EMBL" id="JAULSW010000002">
    <property type="protein sequence ID" value="KAK3389254.1"/>
    <property type="molecule type" value="Genomic_DNA"/>
</dbReference>
<dbReference type="AlphaFoldDB" id="A0AAE0NX93"/>
<dbReference type="Gene3D" id="3.90.1300.10">
    <property type="entry name" value="Amidase signature (AS) domain"/>
    <property type="match status" value="1"/>
</dbReference>
<comment type="caution">
    <text evidence="2">The sequence shown here is derived from an EMBL/GenBank/DDBJ whole genome shotgun (WGS) entry which is preliminary data.</text>
</comment>
<dbReference type="Pfam" id="PF01425">
    <property type="entry name" value="Amidase"/>
    <property type="match status" value="1"/>
</dbReference>
<evidence type="ECO:0000313" key="2">
    <source>
        <dbReference type="EMBL" id="KAK3389254.1"/>
    </source>
</evidence>
<dbReference type="PANTHER" id="PTHR42678:SF34">
    <property type="entry name" value="OS04G0183300 PROTEIN"/>
    <property type="match status" value="1"/>
</dbReference>
<gene>
    <name evidence="2" type="ORF">B0H63DRAFT_463257</name>
</gene>
<name>A0AAE0NX93_9PEZI</name>
<reference evidence="2" key="1">
    <citation type="journal article" date="2023" name="Mol. Phylogenet. Evol.">
        <title>Genome-scale phylogeny and comparative genomics of the fungal order Sordariales.</title>
        <authorList>
            <person name="Hensen N."/>
            <person name="Bonometti L."/>
            <person name="Westerberg I."/>
            <person name="Brannstrom I.O."/>
            <person name="Guillou S."/>
            <person name="Cros-Aarteil S."/>
            <person name="Calhoun S."/>
            <person name="Haridas S."/>
            <person name="Kuo A."/>
            <person name="Mondo S."/>
            <person name="Pangilinan J."/>
            <person name="Riley R."/>
            <person name="LaButti K."/>
            <person name="Andreopoulos B."/>
            <person name="Lipzen A."/>
            <person name="Chen C."/>
            <person name="Yan M."/>
            <person name="Daum C."/>
            <person name="Ng V."/>
            <person name="Clum A."/>
            <person name="Steindorff A."/>
            <person name="Ohm R.A."/>
            <person name="Martin F."/>
            <person name="Silar P."/>
            <person name="Natvig D.O."/>
            <person name="Lalanne C."/>
            <person name="Gautier V."/>
            <person name="Ament-Velasquez S.L."/>
            <person name="Kruys A."/>
            <person name="Hutchinson M.I."/>
            <person name="Powell A.J."/>
            <person name="Barry K."/>
            <person name="Miller A.N."/>
            <person name="Grigoriev I.V."/>
            <person name="Debuchy R."/>
            <person name="Gladieux P."/>
            <person name="Hiltunen Thoren M."/>
            <person name="Johannesson H."/>
        </authorList>
    </citation>
    <scope>NUCLEOTIDE SEQUENCE</scope>
    <source>
        <strain evidence="2">CBS 232.78</strain>
    </source>
</reference>
<dbReference type="PANTHER" id="PTHR42678">
    <property type="entry name" value="AMIDASE"/>
    <property type="match status" value="1"/>
</dbReference>
<dbReference type="InterPro" id="IPR023631">
    <property type="entry name" value="Amidase_dom"/>
</dbReference>
<keyword evidence="3" id="KW-1185">Reference proteome</keyword>
<dbReference type="Proteomes" id="UP001285441">
    <property type="component" value="Unassembled WGS sequence"/>
</dbReference>
<reference evidence="2" key="2">
    <citation type="submission" date="2023-06" db="EMBL/GenBank/DDBJ databases">
        <authorList>
            <consortium name="Lawrence Berkeley National Laboratory"/>
            <person name="Haridas S."/>
            <person name="Hensen N."/>
            <person name="Bonometti L."/>
            <person name="Westerberg I."/>
            <person name="Brannstrom I.O."/>
            <person name="Guillou S."/>
            <person name="Cros-Aarteil S."/>
            <person name="Calhoun S."/>
            <person name="Kuo A."/>
            <person name="Mondo S."/>
            <person name="Pangilinan J."/>
            <person name="Riley R."/>
            <person name="LaButti K."/>
            <person name="Andreopoulos B."/>
            <person name="Lipzen A."/>
            <person name="Chen C."/>
            <person name="Yanf M."/>
            <person name="Daum C."/>
            <person name="Ng V."/>
            <person name="Clum A."/>
            <person name="Steindorff A."/>
            <person name="Ohm R."/>
            <person name="Martin F."/>
            <person name="Silar P."/>
            <person name="Natvig D."/>
            <person name="Lalanne C."/>
            <person name="Gautier V."/>
            <person name="Ament-velasquez S.L."/>
            <person name="Kruys A."/>
            <person name="Hutchinson M.I."/>
            <person name="Powell A.J."/>
            <person name="Barry K."/>
            <person name="Miller A.N."/>
            <person name="Grigoriev I.V."/>
            <person name="Debuchy R."/>
            <person name="Gladieux P."/>
            <person name="Thoren M.H."/>
            <person name="Johannesson H."/>
        </authorList>
    </citation>
    <scope>NUCLEOTIDE SEQUENCE</scope>
    <source>
        <strain evidence="2">CBS 232.78</strain>
    </source>
</reference>
<protein>
    <submittedName>
        <fullName evidence="2">Amidase signature domain-containing protein</fullName>
    </submittedName>
</protein>
<sequence length="519" mass="55943">MTYRFRRWQPSVLPSHNMANKLDLLTLTAVELQRLLTDGSVTSEEVVELYLAQIEKHNHVGLKLNAVISTADRDFLRRRARQLDDERKQGKTRGPLHGVPMLIKDICATVDMPTTCGAHAMLAGKTKKDAPIIGTLNDAGLIILGKTNLTELGSLKGLNIMGGWSAVGGQTQTPYVKGGVADGAPFYSHTCPGGSSSGSAVGVAAGFAPLSIGTEVDGSITHPAARAGLYALKLTPETVDNTGFQPGVSGWSSQGPFARSTSDVATLSAIMQLHDPGYYHPLPTAWDGLRVGFVDPSLWRLGSPAAEDVDGYFEQTDAALLAAAEKIKMLGGKVVMSVPLASWETIASAVPDYDEIADLFAFQIKRRFPEFLALFEGVPQSIEEFIQFNKDHADIVFTERDNNQLGLEISRDDTTTQEVHDRNAKAMRESSAGAINRMLEEYGVDVLFGPGDSLFASVAAAAGFPVGNFPLGFAHFNGRPFGLHGTAVDERKVLAVMSAWEATFPENVRRPPLLVEYES</sequence>
<dbReference type="SUPFAM" id="SSF75304">
    <property type="entry name" value="Amidase signature (AS) enzymes"/>
    <property type="match status" value="1"/>
</dbReference>
<evidence type="ECO:0000313" key="3">
    <source>
        <dbReference type="Proteomes" id="UP001285441"/>
    </source>
</evidence>
<evidence type="ECO:0000259" key="1">
    <source>
        <dbReference type="Pfam" id="PF01425"/>
    </source>
</evidence>
<dbReference type="InterPro" id="IPR036928">
    <property type="entry name" value="AS_sf"/>
</dbReference>